<feature type="transmembrane region" description="Helical" evidence="1">
    <location>
        <begin position="18"/>
        <end position="39"/>
    </location>
</feature>
<dbReference type="NCBIfam" id="TIGR02281">
    <property type="entry name" value="clan_AA_DTGA"/>
    <property type="match status" value="1"/>
</dbReference>
<name>A0A1C7NSQ1_9HYPH</name>
<evidence type="ECO:0000256" key="1">
    <source>
        <dbReference type="SAM" id="Phobius"/>
    </source>
</evidence>
<organism evidence="2 3">
    <name type="scientific">Pararhizobium polonicum</name>
    <dbReference type="NCBI Taxonomy" id="1612624"/>
    <lineage>
        <taxon>Bacteria</taxon>
        <taxon>Pseudomonadati</taxon>
        <taxon>Pseudomonadota</taxon>
        <taxon>Alphaproteobacteria</taxon>
        <taxon>Hyphomicrobiales</taxon>
        <taxon>Rhizobiaceae</taxon>
        <taxon>Rhizobium/Agrobacterium group</taxon>
        <taxon>Pararhizobium</taxon>
    </lineage>
</organism>
<reference evidence="2 3" key="1">
    <citation type="journal article" date="2016" name="Syst. Appl. Microbiol.">
        <title>Pararhizobium polonicum sp. nov. isolated from tumors on stone fruit rootstocks.</title>
        <authorList>
            <person name="Pulawska J."/>
            <person name="Kuzmanovic N."/>
            <person name="Willems A."/>
            <person name="Pothier J.F."/>
        </authorList>
    </citation>
    <scope>NUCLEOTIDE SEQUENCE [LARGE SCALE GENOMIC DNA]</scope>
    <source>
        <strain evidence="2 3">F5.1</strain>
    </source>
</reference>
<dbReference type="CDD" id="cd05483">
    <property type="entry name" value="retropepsin_like_bacteria"/>
    <property type="match status" value="1"/>
</dbReference>
<protein>
    <recommendedName>
        <fullName evidence="4">Aspartic protease</fullName>
    </recommendedName>
</protein>
<gene>
    <name evidence="2" type="ORF">ADU59_28990</name>
</gene>
<feature type="transmembrane region" description="Helical" evidence="1">
    <location>
        <begin position="51"/>
        <end position="68"/>
    </location>
</feature>
<proteinExistence type="predicted"/>
<dbReference type="AlphaFoldDB" id="A0A1C7NSQ1"/>
<accession>A0A1C7NSQ1</accession>
<keyword evidence="1" id="KW-0812">Transmembrane</keyword>
<dbReference type="Pfam" id="PF13975">
    <property type="entry name" value="gag-asp_proteas"/>
    <property type="match status" value="1"/>
</dbReference>
<dbReference type="InterPro" id="IPR034122">
    <property type="entry name" value="Retropepsin-like_bacterial"/>
</dbReference>
<evidence type="ECO:0008006" key="4">
    <source>
        <dbReference type="Google" id="ProtNLM"/>
    </source>
</evidence>
<sequence>MVFFAACSAAFMINNGGVARFGIATYVLPSVFAVIALGLTIRFRRLFGAELQIAIWAAIVLALMSIYLNRDYLFHHCNRLLAAFLPGRAIALTSADGTAEVLVHKTRGGHFETPVKVNGRELFMLVDTGASSIVLSHQDARRVGINTDELAYNVPVSTASGLSLNAFVTLRSVSVGPISRQTIAALVSPEGELAQSLLGMNFLSSLASFQMKADELRLTDY</sequence>
<dbReference type="Gene3D" id="2.40.70.10">
    <property type="entry name" value="Acid Proteases"/>
    <property type="match status" value="1"/>
</dbReference>
<dbReference type="SUPFAM" id="SSF50630">
    <property type="entry name" value="Acid proteases"/>
    <property type="match status" value="1"/>
</dbReference>
<evidence type="ECO:0000313" key="2">
    <source>
        <dbReference type="EMBL" id="OBZ92035.1"/>
    </source>
</evidence>
<evidence type="ECO:0000313" key="3">
    <source>
        <dbReference type="Proteomes" id="UP000093111"/>
    </source>
</evidence>
<dbReference type="STRING" id="1612624.ADU59_28990"/>
<dbReference type="EMBL" id="LGLV01000026">
    <property type="protein sequence ID" value="OBZ92035.1"/>
    <property type="molecule type" value="Genomic_DNA"/>
</dbReference>
<dbReference type="InterPro" id="IPR021109">
    <property type="entry name" value="Peptidase_aspartic_dom_sf"/>
</dbReference>
<keyword evidence="1" id="KW-0472">Membrane</keyword>
<dbReference type="Proteomes" id="UP000093111">
    <property type="component" value="Unassembled WGS sequence"/>
</dbReference>
<keyword evidence="3" id="KW-1185">Reference proteome</keyword>
<keyword evidence="1" id="KW-1133">Transmembrane helix</keyword>
<dbReference type="InterPro" id="IPR011969">
    <property type="entry name" value="Clan_AA_Asp_peptidase_C"/>
</dbReference>
<comment type="caution">
    <text evidence="2">The sequence shown here is derived from an EMBL/GenBank/DDBJ whole genome shotgun (WGS) entry which is preliminary data.</text>
</comment>